<evidence type="ECO:0000259" key="2">
    <source>
        <dbReference type="Pfam" id="PF01266"/>
    </source>
</evidence>
<accession>A0A317MRN2</accession>
<dbReference type="EMBL" id="QGTJ01000012">
    <property type="protein sequence ID" value="PWV59124.1"/>
    <property type="molecule type" value="Genomic_DNA"/>
</dbReference>
<evidence type="ECO:0000313" key="4">
    <source>
        <dbReference type="Proteomes" id="UP000246569"/>
    </source>
</evidence>
<protein>
    <submittedName>
        <fullName evidence="3">Glycine/D-amino acid oxidase-like deaminating enzyme</fullName>
    </submittedName>
</protein>
<dbReference type="GO" id="GO:0016491">
    <property type="term" value="F:oxidoreductase activity"/>
    <property type="evidence" value="ECO:0007669"/>
    <property type="project" value="UniProtKB-KW"/>
</dbReference>
<dbReference type="RefSeq" id="WP_110019971.1">
    <property type="nucleotide sequence ID" value="NZ_QGTJ01000012.1"/>
</dbReference>
<dbReference type="Pfam" id="PF01266">
    <property type="entry name" value="DAO"/>
    <property type="match status" value="1"/>
</dbReference>
<proteinExistence type="predicted"/>
<dbReference type="GO" id="GO:0032981">
    <property type="term" value="P:mitochondrial respiratory chain complex I assembly"/>
    <property type="evidence" value="ECO:0007669"/>
    <property type="project" value="TreeGrafter"/>
</dbReference>
<name>A0A317MRN2_9GAMM</name>
<dbReference type="PANTHER" id="PTHR13847:SF287">
    <property type="entry name" value="FAD-DEPENDENT OXIDOREDUCTASE DOMAIN-CONTAINING PROTEIN 1"/>
    <property type="match status" value="1"/>
</dbReference>
<dbReference type="GO" id="GO:0005737">
    <property type="term" value="C:cytoplasm"/>
    <property type="evidence" value="ECO:0007669"/>
    <property type="project" value="TreeGrafter"/>
</dbReference>
<keyword evidence="4" id="KW-1185">Reference proteome</keyword>
<dbReference type="InterPro" id="IPR036188">
    <property type="entry name" value="FAD/NAD-bd_sf"/>
</dbReference>
<dbReference type="Proteomes" id="UP000246569">
    <property type="component" value="Unassembled WGS sequence"/>
</dbReference>
<dbReference type="AlphaFoldDB" id="A0A317MRN2"/>
<dbReference type="PANTHER" id="PTHR13847">
    <property type="entry name" value="SARCOSINE DEHYDROGENASE-RELATED"/>
    <property type="match status" value="1"/>
</dbReference>
<organism evidence="3 4">
    <name type="scientific">Plasticicumulans acidivorans</name>
    <dbReference type="NCBI Taxonomy" id="886464"/>
    <lineage>
        <taxon>Bacteria</taxon>
        <taxon>Pseudomonadati</taxon>
        <taxon>Pseudomonadota</taxon>
        <taxon>Gammaproteobacteria</taxon>
        <taxon>Candidatus Competibacteraceae</taxon>
        <taxon>Plasticicumulans</taxon>
    </lineage>
</organism>
<feature type="domain" description="FAD dependent oxidoreductase" evidence="2">
    <location>
        <begin position="6"/>
        <end position="361"/>
    </location>
</feature>
<evidence type="ECO:0000256" key="1">
    <source>
        <dbReference type="ARBA" id="ARBA00023002"/>
    </source>
</evidence>
<gene>
    <name evidence="3" type="ORF">C7443_112124</name>
</gene>
<dbReference type="SUPFAM" id="SSF51905">
    <property type="entry name" value="FAD/NAD(P)-binding domain"/>
    <property type="match status" value="1"/>
</dbReference>
<evidence type="ECO:0000313" key="3">
    <source>
        <dbReference type="EMBL" id="PWV59124.1"/>
    </source>
</evidence>
<dbReference type="InterPro" id="IPR006076">
    <property type="entry name" value="FAD-dep_OxRdtase"/>
</dbReference>
<dbReference type="Gene3D" id="3.50.50.60">
    <property type="entry name" value="FAD/NAD(P)-binding domain"/>
    <property type="match status" value="1"/>
</dbReference>
<sequence length="392" mass="41865">MHEQYDVVIVGGAAVGSSAAYFLAANPDFDGTLLVVEQDASYQKAATTLSAASIRHQFSTAGNIRMSLFGTEFVRAMGQTLAVDGEQPDAGFHEGGYLFLATAAGLPVLQANHAVQRAEGADVVLLTPAQMLERFPWLNVEDLVAGSLGLSGEGWLDAYSLLRAIRRKAISLGAEYVQARASALLSLDGRISGVRLDDGRCIAAGTVINAAGNGASALAASAGIELPVHARKRCVFYFDCAEAVPKLPLLIDPNGAYVRPEGKGFIAGIQPDAGHDPDSTDFDVDWPLWEDVLWPTLATRIPAFEAVKVRNAWAGHYDMNLFDHNLILGAHPECAGLLFANGLSGHGLQQSPAIGRALAELIVYGAFRSLDLSEFSWQRVLENQPLREINVV</sequence>
<dbReference type="OrthoDB" id="5287468at2"/>
<dbReference type="Gene3D" id="3.30.9.10">
    <property type="entry name" value="D-Amino Acid Oxidase, subunit A, domain 2"/>
    <property type="match status" value="1"/>
</dbReference>
<comment type="caution">
    <text evidence="3">The sequence shown here is derived from an EMBL/GenBank/DDBJ whole genome shotgun (WGS) entry which is preliminary data.</text>
</comment>
<reference evidence="3 4" key="1">
    <citation type="submission" date="2018-05" db="EMBL/GenBank/DDBJ databases">
        <title>Genomic Encyclopedia of Type Strains, Phase IV (KMG-IV): sequencing the most valuable type-strain genomes for metagenomic binning, comparative biology and taxonomic classification.</title>
        <authorList>
            <person name="Goeker M."/>
        </authorList>
    </citation>
    <scope>NUCLEOTIDE SEQUENCE [LARGE SCALE GENOMIC DNA]</scope>
    <source>
        <strain evidence="3 4">DSM 23606</strain>
    </source>
</reference>
<keyword evidence="1" id="KW-0560">Oxidoreductase</keyword>